<dbReference type="CDD" id="cd01949">
    <property type="entry name" value="GGDEF"/>
    <property type="match status" value="1"/>
</dbReference>
<dbReference type="InterPro" id="IPR043128">
    <property type="entry name" value="Rev_trsase/Diguanyl_cyclase"/>
</dbReference>
<dbReference type="SUPFAM" id="SSF55073">
    <property type="entry name" value="Nucleotide cyclase"/>
    <property type="match status" value="1"/>
</dbReference>
<dbReference type="EMBL" id="JAFHBD010000032">
    <property type="protein sequence ID" value="MBN2953538.1"/>
    <property type="molecule type" value="Genomic_DNA"/>
</dbReference>
<accession>A0A939CDP9</accession>
<sequence length="988" mass="110899">MLLVLGIEIVLLVSALYLSNVSTRLNQNAMDLLDMQTSNRADYLESILLFNQDLSRLSSCINEKASELSAAQKLDLSRIGDSSAEALPLLEEISSAMISTLRSKSVTGVFVAFTTEEFSKSSTVSAIPGMYLRDLDPTSPASAANDDLFLERSPIALVRSMGISTDKSWTTSFDLTQKPESAFLTPVFLATWADHGALDADNYGRWTILPYTLSGDDRPAIAYTIPLITSDGTIYGVVGIEMLVSYLQSLLPYSELQNESNGTYLLFSASAASLNSEPPSQIICRTAVCSTGNGMTLFEEEKQAFKLKEHPDGSFWLRSDGSTYYVSVTPLTLYSRNAPFSDEQWALAGTVQASNLFHFSRQLLRILMTAIVLTLFVGLVSSLITSRLLAHPVSQLSAEVAVAQKNREKLPTLSLTGIRELDQFSQAITQLSQDILTTSTKFLRIMEMASIELGGYEMRFDLNTVYVTKNFFPMLNLPSEDVSGLSTRYFQQMLREFDQTHSHTVWVGHSKVYEISFSDGTIRYIRMETSREGYAQIGLVEDFTSVMLERQRIEHERDYDALTGLYNRRAFQRESEALFEHSEVLGHAALLMIDLDNLKRTNDTFGHDWGDAYIRQAGQCFISSVPAKTLCARISGDEFNLLFYGYQSQEEIRALLQNLSLAVSNTALELPSGRKLPLRLSGGVSWYPENSTDLSTLKKYADFAMYQVKKAEKGYITEFDLELFTKNAKETEMRRLFHKMLNEELFTYYFQPIVSAANGSIYAYEALMRGNLPALTRPDQILQLAHEEECLHEIERLTMFLSAKSYATFLSTHQIRGDELLFVNSIASQYMNHDESVAYVEQYSFLQDRIVIEITEEDSQDLTALLKKREMPGFSGVFALDDYGSGYSNEKTLLELAPAYIKLDLSIIRDIDSDPDKQQIVENIVSYAHQRGMKIIAEGLETPAELLKVLELDVDLLQGYFLAKPSAVPKPVSAESVAVIEHFRKYHA</sequence>
<dbReference type="Proteomes" id="UP000737612">
    <property type="component" value="Unassembled WGS sequence"/>
</dbReference>
<dbReference type="NCBIfam" id="TIGR00254">
    <property type="entry name" value="GGDEF"/>
    <property type="match status" value="1"/>
</dbReference>
<dbReference type="PANTHER" id="PTHR33121">
    <property type="entry name" value="CYCLIC DI-GMP PHOSPHODIESTERASE PDEF"/>
    <property type="match status" value="1"/>
</dbReference>
<proteinExistence type="predicted"/>
<gene>
    <name evidence="4" type="ORF">JTJ23_08025</name>
</gene>
<dbReference type="SUPFAM" id="SSF141868">
    <property type="entry name" value="EAL domain-like"/>
    <property type="match status" value="1"/>
</dbReference>
<dbReference type="CDD" id="cd01948">
    <property type="entry name" value="EAL"/>
    <property type="match status" value="1"/>
</dbReference>
<keyword evidence="1" id="KW-0812">Transmembrane</keyword>
<feature type="domain" description="GGDEF" evidence="3">
    <location>
        <begin position="586"/>
        <end position="721"/>
    </location>
</feature>
<evidence type="ECO:0000256" key="1">
    <source>
        <dbReference type="SAM" id="Phobius"/>
    </source>
</evidence>
<keyword evidence="1" id="KW-0472">Membrane</keyword>
<dbReference type="SMART" id="SM00267">
    <property type="entry name" value="GGDEF"/>
    <property type="match status" value="1"/>
</dbReference>
<dbReference type="Gene3D" id="3.30.70.270">
    <property type="match status" value="1"/>
</dbReference>
<dbReference type="Pfam" id="PF00990">
    <property type="entry name" value="GGDEF"/>
    <property type="match status" value="1"/>
</dbReference>
<dbReference type="InterPro" id="IPR029787">
    <property type="entry name" value="Nucleotide_cyclase"/>
</dbReference>
<dbReference type="InterPro" id="IPR001633">
    <property type="entry name" value="EAL_dom"/>
</dbReference>
<keyword evidence="1" id="KW-1133">Transmembrane helix</keyword>
<evidence type="ECO:0000259" key="2">
    <source>
        <dbReference type="PROSITE" id="PS50883"/>
    </source>
</evidence>
<dbReference type="PROSITE" id="PS50887">
    <property type="entry name" value="GGDEF"/>
    <property type="match status" value="1"/>
</dbReference>
<reference evidence="4" key="1">
    <citation type="submission" date="2021-02" db="EMBL/GenBank/DDBJ databases">
        <title>Metagenome-assembled genomes from human diarrheal sample B26.</title>
        <authorList>
            <person name="Ateba T.P."/>
            <person name="Alayande K.A."/>
            <person name="Mwanza M."/>
        </authorList>
    </citation>
    <scope>NUCLEOTIDE SEQUENCE</scope>
    <source>
        <strain evidence="4">06WH</strain>
    </source>
</reference>
<evidence type="ECO:0000313" key="4">
    <source>
        <dbReference type="EMBL" id="MBN2953538.1"/>
    </source>
</evidence>
<dbReference type="AlphaFoldDB" id="A0A939CDP9"/>
<dbReference type="GO" id="GO:0071111">
    <property type="term" value="F:cyclic-guanylate-specific phosphodiesterase activity"/>
    <property type="evidence" value="ECO:0007669"/>
    <property type="project" value="InterPro"/>
</dbReference>
<dbReference type="SMART" id="SM00052">
    <property type="entry name" value="EAL"/>
    <property type="match status" value="1"/>
</dbReference>
<evidence type="ECO:0000313" key="5">
    <source>
        <dbReference type="Proteomes" id="UP000737612"/>
    </source>
</evidence>
<name>A0A939CDP9_9FIRM</name>
<comment type="caution">
    <text evidence="4">The sequence shown here is derived from an EMBL/GenBank/DDBJ whole genome shotgun (WGS) entry which is preliminary data.</text>
</comment>
<dbReference type="InterPro" id="IPR035919">
    <property type="entry name" value="EAL_sf"/>
</dbReference>
<evidence type="ECO:0000259" key="3">
    <source>
        <dbReference type="PROSITE" id="PS50887"/>
    </source>
</evidence>
<feature type="transmembrane region" description="Helical" evidence="1">
    <location>
        <begin position="363"/>
        <end position="384"/>
    </location>
</feature>
<dbReference type="Pfam" id="PF00563">
    <property type="entry name" value="EAL"/>
    <property type="match status" value="1"/>
</dbReference>
<dbReference type="PROSITE" id="PS50883">
    <property type="entry name" value="EAL"/>
    <property type="match status" value="1"/>
</dbReference>
<dbReference type="InterPro" id="IPR050706">
    <property type="entry name" value="Cyclic-di-GMP_PDE-like"/>
</dbReference>
<feature type="domain" description="EAL" evidence="2">
    <location>
        <begin position="726"/>
        <end position="979"/>
    </location>
</feature>
<dbReference type="InterPro" id="IPR000160">
    <property type="entry name" value="GGDEF_dom"/>
</dbReference>
<dbReference type="PANTHER" id="PTHR33121:SF70">
    <property type="entry name" value="SIGNALING PROTEIN YKOW"/>
    <property type="match status" value="1"/>
</dbReference>
<dbReference type="Gene3D" id="3.20.20.450">
    <property type="entry name" value="EAL domain"/>
    <property type="match status" value="1"/>
</dbReference>
<organism evidence="4 5">
    <name type="scientific">Fusicatenibacter saccharivorans</name>
    <dbReference type="NCBI Taxonomy" id="1150298"/>
    <lineage>
        <taxon>Bacteria</taxon>
        <taxon>Bacillati</taxon>
        <taxon>Bacillota</taxon>
        <taxon>Clostridia</taxon>
        <taxon>Lachnospirales</taxon>
        <taxon>Lachnospiraceae</taxon>
        <taxon>Fusicatenibacter</taxon>
    </lineage>
</organism>
<protein>
    <submittedName>
        <fullName evidence="4">Bifunctional diguanylate cyclase/phosphodiesterase</fullName>
    </submittedName>
</protein>